<dbReference type="PRINTS" id="PR00157">
    <property type="entry name" value="PLASTOCYANIN"/>
</dbReference>
<reference evidence="6 7" key="1">
    <citation type="journal article" date="2019" name="Int. J. Syst. Evol. Microbiol.">
        <title>The Global Catalogue of Microorganisms (GCM) 10K type strain sequencing project: providing services to taxonomists for standard genome sequencing and annotation.</title>
        <authorList>
            <consortium name="The Broad Institute Genomics Platform"/>
            <consortium name="The Broad Institute Genome Sequencing Center for Infectious Disease"/>
            <person name="Wu L."/>
            <person name="Ma J."/>
        </authorList>
    </citation>
    <scope>NUCLEOTIDE SEQUENCE [LARGE SCALE GENOMIC DNA]</scope>
    <source>
        <strain evidence="6 7">CGMCC 1.3239</strain>
    </source>
</reference>
<keyword evidence="2 3" id="KW-0186">Copper</keyword>
<dbReference type="SUPFAM" id="SSF49503">
    <property type="entry name" value="Cupredoxins"/>
    <property type="match status" value="1"/>
</dbReference>
<feature type="domain" description="Blue (type 1) copper" evidence="5">
    <location>
        <begin position="60"/>
        <end position="154"/>
    </location>
</feature>
<keyword evidence="1 3" id="KW-0479">Metal-binding</keyword>
<sequence>MKRRDFVRTAGGATAALAASNAATGSVAGQGAGEPDFEGYLGGVDGGFQDLRGQDEVRVEVGASGNGGNLAFSPAGIWIDEGTTVVWEWTGEGGGHNVVTDGENTDFENTHDLDSGSPVDEAGHEYEHTFEDPGRTGYVCVPHRGVNMFGAVAVGDDVPVIEAGGATGWPEDIAHVGVPIHAHWVGIASMFGIILTFVFTFYMLKYGESAHTGHGGGR</sequence>
<dbReference type="InterPro" id="IPR008972">
    <property type="entry name" value="Cupredoxin"/>
</dbReference>
<dbReference type="InterPro" id="IPR002387">
    <property type="entry name" value="Plastocyanin"/>
</dbReference>
<dbReference type="EMBL" id="JBHSWW010000039">
    <property type="protein sequence ID" value="MFC6752771.1"/>
    <property type="molecule type" value="Genomic_DNA"/>
</dbReference>
<feature type="binding site" evidence="3">
    <location>
        <position position="140"/>
    </location>
    <ligand>
        <name>Cu cation</name>
        <dbReference type="ChEBI" id="CHEBI:23378"/>
    </ligand>
</feature>
<evidence type="ECO:0000313" key="7">
    <source>
        <dbReference type="Proteomes" id="UP001596442"/>
    </source>
</evidence>
<dbReference type="InterPro" id="IPR000923">
    <property type="entry name" value="BlueCu_1"/>
</dbReference>
<keyword evidence="4" id="KW-1133">Transmembrane helix</keyword>
<dbReference type="Proteomes" id="UP001596442">
    <property type="component" value="Unassembled WGS sequence"/>
</dbReference>
<protein>
    <submittedName>
        <fullName evidence="6">Halocyanin domain-containing protein</fullName>
    </submittedName>
</protein>
<feature type="transmembrane region" description="Helical" evidence="4">
    <location>
        <begin position="184"/>
        <end position="204"/>
    </location>
</feature>
<dbReference type="GO" id="GO:0046872">
    <property type="term" value="F:metal ion binding"/>
    <property type="evidence" value="ECO:0007669"/>
    <property type="project" value="UniProtKB-KW"/>
</dbReference>
<keyword evidence="4" id="KW-0472">Membrane</keyword>
<dbReference type="InterPro" id="IPR017533">
    <property type="entry name" value="Halocyanin"/>
</dbReference>
<evidence type="ECO:0000256" key="1">
    <source>
        <dbReference type="ARBA" id="ARBA00022723"/>
    </source>
</evidence>
<evidence type="ECO:0000256" key="4">
    <source>
        <dbReference type="SAM" id="Phobius"/>
    </source>
</evidence>
<accession>A0ABD5S9N5</accession>
<feature type="binding site" evidence="3">
    <location>
        <position position="96"/>
    </location>
    <ligand>
        <name>Cu cation</name>
        <dbReference type="ChEBI" id="CHEBI:23378"/>
    </ligand>
</feature>
<keyword evidence="7" id="KW-1185">Reference proteome</keyword>
<feature type="binding site" evidence="3">
    <location>
        <position position="143"/>
    </location>
    <ligand>
        <name>Cu cation</name>
        <dbReference type="ChEBI" id="CHEBI:23378"/>
    </ligand>
</feature>
<evidence type="ECO:0000259" key="5">
    <source>
        <dbReference type="Pfam" id="PF00127"/>
    </source>
</evidence>
<name>A0ABD5S9N5_9EURY</name>
<evidence type="ECO:0000256" key="3">
    <source>
        <dbReference type="PIRSR" id="PIRSR602387-1"/>
    </source>
</evidence>
<evidence type="ECO:0000256" key="2">
    <source>
        <dbReference type="ARBA" id="ARBA00023008"/>
    </source>
</evidence>
<dbReference type="Pfam" id="PF00127">
    <property type="entry name" value="Copper-bind"/>
    <property type="match status" value="1"/>
</dbReference>
<dbReference type="Gene3D" id="2.60.40.420">
    <property type="entry name" value="Cupredoxins - blue copper proteins"/>
    <property type="match status" value="1"/>
</dbReference>
<dbReference type="RefSeq" id="WP_379779777.1">
    <property type="nucleotide sequence ID" value="NZ_JBHSWW010000039.1"/>
</dbReference>
<proteinExistence type="predicted"/>
<keyword evidence="4" id="KW-0812">Transmembrane</keyword>
<comment type="cofactor">
    <cofactor evidence="3">
        <name>Cu(2+)</name>
        <dbReference type="ChEBI" id="CHEBI:29036"/>
    </cofactor>
    <text evidence="3">The crystal structure with reduced Cu(1+) has also been determined.</text>
</comment>
<feature type="binding site" evidence="3">
    <location>
        <position position="148"/>
    </location>
    <ligand>
        <name>Cu cation</name>
        <dbReference type="ChEBI" id="CHEBI:23378"/>
    </ligand>
</feature>
<dbReference type="NCBIfam" id="TIGR03102">
    <property type="entry name" value="halo_cynanin"/>
    <property type="match status" value="1"/>
</dbReference>
<evidence type="ECO:0000313" key="6">
    <source>
        <dbReference type="EMBL" id="MFC6752771.1"/>
    </source>
</evidence>
<dbReference type="CDD" id="cd04220">
    <property type="entry name" value="Halocyanin"/>
    <property type="match status" value="1"/>
</dbReference>
<organism evidence="6 7">
    <name type="scientific">Halorubrum tibetense</name>
    <dbReference type="NCBI Taxonomy" id="175631"/>
    <lineage>
        <taxon>Archaea</taxon>
        <taxon>Methanobacteriati</taxon>
        <taxon>Methanobacteriota</taxon>
        <taxon>Stenosarchaea group</taxon>
        <taxon>Halobacteria</taxon>
        <taxon>Halobacteriales</taxon>
        <taxon>Haloferacaceae</taxon>
        <taxon>Halorubrum</taxon>
    </lineage>
</organism>
<comment type="caution">
    <text evidence="6">The sequence shown here is derived from an EMBL/GenBank/DDBJ whole genome shotgun (WGS) entry which is preliminary data.</text>
</comment>
<dbReference type="AlphaFoldDB" id="A0ABD5S9N5"/>
<gene>
    <name evidence="6" type="ORF">ACFQEU_04725</name>
</gene>